<accession>A0ABR1UNW2</accession>
<evidence type="ECO:0000313" key="3">
    <source>
        <dbReference type="Proteomes" id="UP001446871"/>
    </source>
</evidence>
<protein>
    <recommendedName>
        <fullName evidence="1">2EXR domain-containing protein</fullName>
    </recommendedName>
</protein>
<name>A0ABR1UNW2_9PEZI</name>
<dbReference type="Proteomes" id="UP001446871">
    <property type="component" value="Unassembled WGS sequence"/>
</dbReference>
<sequence length="212" mass="23241">MSSTTSEEPTGFSDLPREVQLMVFKEAIVADYTDRVVPVLGSNKRVVLTSRLTNPISKYFRICSSSREAAQLIYDVPMSATTSDGKTREARLSTALDIFLVSAWGFTLGINVFGGLFQMSDEPLPVSALAKVERVMEHSFIADLAVKVCYLRPDHEKPTPQILANLIGGGPYTQADVLTHYTNPAIYQEVINPEAVEVNTDDDTEDGPEHGS</sequence>
<evidence type="ECO:0000259" key="1">
    <source>
        <dbReference type="Pfam" id="PF20150"/>
    </source>
</evidence>
<dbReference type="Pfam" id="PF20150">
    <property type="entry name" value="2EXR"/>
    <property type="match status" value="1"/>
</dbReference>
<feature type="domain" description="2EXR" evidence="1">
    <location>
        <begin position="12"/>
        <end position="98"/>
    </location>
</feature>
<dbReference type="InterPro" id="IPR045518">
    <property type="entry name" value="2EXR"/>
</dbReference>
<comment type="caution">
    <text evidence="2">The sequence shown here is derived from an EMBL/GenBank/DDBJ whole genome shotgun (WGS) entry which is preliminary data.</text>
</comment>
<keyword evidence="3" id="KW-1185">Reference proteome</keyword>
<reference evidence="2 3" key="1">
    <citation type="submission" date="2023-01" db="EMBL/GenBank/DDBJ databases">
        <title>Analysis of 21 Apiospora genomes using comparative genomics revels a genus with tremendous synthesis potential of carbohydrate active enzymes and secondary metabolites.</title>
        <authorList>
            <person name="Sorensen T."/>
        </authorList>
    </citation>
    <scope>NUCLEOTIDE SEQUENCE [LARGE SCALE GENOMIC DNA]</scope>
    <source>
        <strain evidence="2 3">CBS 83171</strain>
    </source>
</reference>
<gene>
    <name evidence="2" type="ORF">PG996_010543</name>
</gene>
<organism evidence="2 3">
    <name type="scientific">Apiospora saccharicola</name>
    <dbReference type="NCBI Taxonomy" id="335842"/>
    <lineage>
        <taxon>Eukaryota</taxon>
        <taxon>Fungi</taxon>
        <taxon>Dikarya</taxon>
        <taxon>Ascomycota</taxon>
        <taxon>Pezizomycotina</taxon>
        <taxon>Sordariomycetes</taxon>
        <taxon>Xylariomycetidae</taxon>
        <taxon>Amphisphaeriales</taxon>
        <taxon>Apiosporaceae</taxon>
        <taxon>Apiospora</taxon>
    </lineage>
</organism>
<evidence type="ECO:0000313" key="2">
    <source>
        <dbReference type="EMBL" id="KAK8060613.1"/>
    </source>
</evidence>
<dbReference type="EMBL" id="JAQQWM010000006">
    <property type="protein sequence ID" value="KAK8060613.1"/>
    <property type="molecule type" value="Genomic_DNA"/>
</dbReference>
<proteinExistence type="predicted"/>